<dbReference type="AlphaFoldDB" id="A0A2V1DI81"/>
<dbReference type="EMBL" id="KZ805454">
    <property type="protein sequence ID" value="PVH96814.1"/>
    <property type="molecule type" value="Genomic_DNA"/>
</dbReference>
<dbReference type="OrthoDB" id="1731983at2759"/>
<reference evidence="2 3" key="1">
    <citation type="journal article" date="2018" name="Sci. Rep.">
        <title>Comparative genomics provides insights into the lifestyle and reveals functional heterogeneity of dark septate endophytic fungi.</title>
        <authorList>
            <person name="Knapp D.G."/>
            <person name="Nemeth J.B."/>
            <person name="Barry K."/>
            <person name="Hainaut M."/>
            <person name="Henrissat B."/>
            <person name="Johnson J."/>
            <person name="Kuo A."/>
            <person name="Lim J.H.P."/>
            <person name="Lipzen A."/>
            <person name="Nolan M."/>
            <person name="Ohm R.A."/>
            <person name="Tamas L."/>
            <person name="Grigoriev I.V."/>
            <person name="Spatafora J.W."/>
            <person name="Nagy L.G."/>
            <person name="Kovacs G.M."/>
        </authorList>
    </citation>
    <scope>NUCLEOTIDE SEQUENCE [LARGE SCALE GENOMIC DNA]</scope>
    <source>
        <strain evidence="2 3">DSE2036</strain>
    </source>
</reference>
<sequence length="421" mass="47120">MPSAIVAGATGILGREIVFELSRSPQQWPTVHALSRSKKEEYPNNVIHHHIDLQSSASEMASSLQNVRCEYVFFAAYLQKDSEQENWDVNGALMSNFLEALVTTGAMRDVKRILLVTGAKQYGVHLGAVKNPMLESDPWLTGPEWPPNFYYNQQNILREFCSTHNKEWTVTYPNDVIGYAYGNFMNLALAIAIYASVTRELGQELVFPGAPEFYTKFDSFTSSKLHAEFCAWAALEPRAANEAFNVVNGDTESWQNLWPKVASRFDVKVKPDQFASAAGAWTKVIKDRLPASLTSHGDKNQPTSTPLYKKPPVSAIAPSVGLEGHPITTQSNLVKQIDLVQWAQREDVKSAWQTIAKRDSVREDALEKATWDFLQFVLSRDYDLVISMSKARKAGWTGYVDSWESLDGAFTELEKNGVVPT</sequence>
<dbReference type="Pfam" id="PF22917">
    <property type="entry name" value="PRISE"/>
    <property type="match status" value="1"/>
</dbReference>
<dbReference type="SUPFAM" id="SSF51735">
    <property type="entry name" value="NAD(P)-binding Rossmann-fold domains"/>
    <property type="match status" value="1"/>
</dbReference>
<gene>
    <name evidence="2" type="ORF">DM02DRAFT_534503</name>
</gene>
<dbReference type="Gene3D" id="3.40.50.720">
    <property type="entry name" value="NAD(P)-binding Rossmann-like Domain"/>
    <property type="match status" value="1"/>
</dbReference>
<organism evidence="2 3">
    <name type="scientific">Periconia macrospinosa</name>
    <dbReference type="NCBI Taxonomy" id="97972"/>
    <lineage>
        <taxon>Eukaryota</taxon>
        <taxon>Fungi</taxon>
        <taxon>Dikarya</taxon>
        <taxon>Ascomycota</taxon>
        <taxon>Pezizomycotina</taxon>
        <taxon>Dothideomycetes</taxon>
        <taxon>Pleosporomycetidae</taxon>
        <taxon>Pleosporales</taxon>
        <taxon>Massarineae</taxon>
        <taxon>Periconiaceae</taxon>
        <taxon>Periconia</taxon>
    </lineage>
</organism>
<proteinExistence type="predicted"/>
<accession>A0A2V1DI81</accession>
<dbReference type="InterPro" id="IPR055222">
    <property type="entry name" value="PRISE-like_Rossmann-fold"/>
</dbReference>
<dbReference type="Proteomes" id="UP000244855">
    <property type="component" value="Unassembled WGS sequence"/>
</dbReference>
<evidence type="ECO:0000259" key="1">
    <source>
        <dbReference type="Pfam" id="PF22917"/>
    </source>
</evidence>
<keyword evidence="3" id="KW-1185">Reference proteome</keyword>
<dbReference type="STRING" id="97972.A0A2V1DI81"/>
<protein>
    <submittedName>
        <fullName evidence="2">NAD dependent epimerase/dehydratase family protein</fullName>
    </submittedName>
</protein>
<dbReference type="InterPro" id="IPR036291">
    <property type="entry name" value="NAD(P)-bd_dom_sf"/>
</dbReference>
<dbReference type="PANTHER" id="PTHR32487">
    <property type="entry name" value="3-OXO-DELTA(4,5)-STEROID 5-BETA-REDUCTASE"/>
    <property type="match status" value="1"/>
</dbReference>
<evidence type="ECO:0000313" key="2">
    <source>
        <dbReference type="EMBL" id="PVH96814.1"/>
    </source>
</evidence>
<dbReference type="PANTHER" id="PTHR32487:SF0">
    <property type="entry name" value="3-OXO-DELTA(4,5)-STEROID 5-BETA-REDUCTASE"/>
    <property type="match status" value="1"/>
</dbReference>
<name>A0A2V1DI81_9PLEO</name>
<evidence type="ECO:0000313" key="3">
    <source>
        <dbReference type="Proteomes" id="UP000244855"/>
    </source>
</evidence>
<dbReference type="CDD" id="cd08948">
    <property type="entry name" value="5beta-POR_like_SDR_a"/>
    <property type="match status" value="1"/>
</dbReference>
<feature type="domain" description="PRISE-like Rossmann-fold" evidence="1">
    <location>
        <begin position="52"/>
        <end position="268"/>
    </location>
</feature>